<dbReference type="SUPFAM" id="SSF53335">
    <property type="entry name" value="S-adenosyl-L-methionine-dependent methyltransferases"/>
    <property type="match status" value="1"/>
</dbReference>
<sequence length="256" mass="28328">MLKLSKRLEWIAKQVPAGSSLADIGSDHALLPSFLALQGRIVKGIAGEVNPGPFQAASKQIRESRLEEIVDVRLGDGLAVISAGEVEVITIAGMGGALIASILEAGKEKLAGVKRLVLQPNVGEANVRSWLLEHHWVLTDELILEEDGKIYEILVAEPSGQAEVSNEELYQTRTLHGGVTMDREQLIKMGPYLIRQPSVVWFQKWEQELGKLEMIRRQLALSEAAESRSKEKDLELEMKRIKEVMACLQKDKTSSN</sequence>
<name>A0ABW3UV86_9BACL</name>
<dbReference type="Gene3D" id="1.10.287.1890">
    <property type="match status" value="1"/>
</dbReference>
<dbReference type="Proteomes" id="UP001597180">
    <property type="component" value="Unassembled WGS sequence"/>
</dbReference>
<protein>
    <submittedName>
        <fullName evidence="2">tRNA (Adenine(22)-N(1))-methyltransferase</fullName>
    </submittedName>
</protein>
<dbReference type="EMBL" id="JBHTLU010000034">
    <property type="protein sequence ID" value="MFD1223384.1"/>
    <property type="molecule type" value="Genomic_DNA"/>
</dbReference>
<evidence type="ECO:0000313" key="3">
    <source>
        <dbReference type="Proteomes" id="UP001597180"/>
    </source>
</evidence>
<evidence type="ECO:0000313" key="2">
    <source>
        <dbReference type="EMBL" id="MFD1223384.1"/>
    </source>
</evidence>
<accession>A0ABW3UV86</accession>
<dbReference type="Gene3D" id="3.40.50.150">
    <property type="entry name" value="Vaccinia Virus protein VP39"/>
    <property type="match status" value="1"/>
</dbReference>
<dbReference type="InterPro" id="IPR029063">
    <property type="entry name" value="SAM-dependent_MTases_sf"/>
</dbReference>
<keyword evidence="1" id="KW-0175">Coiled coil</keyword>
<dbReference type="PIRSF" id="PIRSF018637">
    <property type="entry name" value="TrmK"/>
    <property type="match status" value="1"/>
</dbReference>
<dbReference type="RefSeq" id="WP_079910530.1">
    <property type="nucleotide sequence ID" value="NZ_BAABJG010000022.1"/>
</dbReference>
<comment type="caution">
    <text evidence="2">The sequence shown here is derived from an EMBL/GenBank/DDBJ whole genome shotgun (WGS) entry which is preliminary data.</text>
</comment>
<proteinExistence type="predicted"/>
<evidence type="ECO:0000256" key="1">
    <source>
        <dbReference type="SAM" id="Coils"/>
    </source>
</evidence>
<feature type="coiled-coil region" evidence="1">
    <location>
        <begin position="224"/>
        <end position="251"/>
    </location>
</feature>
<dbReference type="Pfam" id="PF04816">
    <property type="entry name" value="TrmK"/>
    <property type="match status" value="1"/>
</dbReference>
<dbReference type="PANTHER" id="PTHR38451">
    <property type="entry name" value="TRNA (ADENINE(22)-N(1))-METHYLTRANSFERASE"/>
    <property type="match status" value="1"/>
</dbReference>
<keyword evidence="3" id="KW-1185">Reference proteome</keyword>
<organism evidence="2 3">
    <name type="scientific">Paenibacillus vulneris</name>
    <dbReference type="NCBI Taxonomy" id="1133364"/>
    <lineage>
        <taxon>Bacteria</taxon>
        <taxon>Bacillati</taxon>
        <taxon>Bacillota</taxon>
        <taxon>Bacilli</taxon>
        <taxon>Bacillales</taxon>
        <taxon>Paenibacillaceae</taxon>
        <taxon>Paenibacillus</taxon>
    </lineage>
</organism>
<reference evidence="3" key="1">
    <citation type="journal article" date="2019" name="Int. J. Syst. Evol. Microbiol.">
        <title>The Global Catalogue of Microorganisms (GCM) 10K type strain sequencing project: providing services to taxonomists for standard genome sequencing and annotation.</title>
        <authorList>
            <consortium name="The Broad Institute Genomics Platform"/>
            <consortium name="The Broad Institute Genome Sequencing Center for Infectious Disease"/>
            <person name="Wu L."/>
            <person name="Ma J."/>
        </authorList>
    </citation>
    <scope>NUCLEOTIDE SEQUENCE [LARGE SCALE GENOMIC DNA]</scope>
    <source>
        <strain evidence="3">CCUG 53270</strain>
    </source>
</reference>
<dbReference type="PANTHER" id="PTHR38451:SF1">
    <property type="entry name" value="TRNA (ADENINE(22)-N(1))-METHYLTRANSFERASE"/>
    <property type="match status" value="1"/>
</dbReference>
<gene>
    <name evidence="2" type="ORF">ACFQ4B_25005</name>
</gene>
<dbReference type="InterPro" id="IPR006901">
    <property type="entry name" value="TrmK"/>
</dbReference>